<evidence type="ECO:0000313" key="1">
    <source>
        <dbReference type="EMBL" id="RNA06774.1"/>
    </source>
</evidence>
<reference evidence="1 2" key="1">
    <citation type="journal article" date="2018" name="Sci. Rep.">
        <title>Genomic signatures of local adaptation to the degree of environmental predictability in rotifers.</title>
        <authorList>
            <person name="Franch-Gras L."/>
            <person name="Hahn C."/>
            <person name="Garcia-Roger E.M."/>
            <person name="Carmona M.J."/>
            <person name="Serra M."/>
            <person name="Gomez A."/>
        </authorList>
    </citation>
    <scope>NUCLEOTIDE SEQUENCE [LARGE SCALE GENOMIC DNA]</scope>
    <source>
        <strain evidence="1">HYR1</strain>
    </source>
</reference>
<dbReference type="EMBL" id="REGN01007288">
    <property type="protein sequence ID" value="RNA06774.1"/>
    <property type="molecule type" value="Genomic_DNA"/>
</dbReference>
<evidence type="ECO:0000313" key="2">
    <source>
        <dbReference type="Proteomes" id="UP000276133"/>
    </source>
</evidence>
<name>A0A3M7Q6G3_BRAPC</name>
<sequence length="92" mass="11134">MQFRYNEQRNFRPTCSLYRGLTPSVIYQIEEIFIDFQISAFIFFLLLSNLLQHTFKNVKHATNKKYFCAHRADSISYRDLLSFFFFSRNSKL</sequence>
<dbReference type="Proteomes" id="UP000276133">
    <property type="component" value="Unassembled WGS sequence"/>
</dbReference>
<comment type="caution">
    <text evidence="1">The sequence shown here is derived from an EMBL/GenBank/DDBJ whole genome shotgun (WGS) entry which is preliminary data.</text>
</comment>
<keyword evidence="2" id="KW-1185">Reference proteome</keyword>
<dbReference type="AlphaFoldDB" id="A0A3M7Q6G3"/>
<accession>A0A3M7Q6G3</accession>
<protein>
    <submittedName>
        <fullName evidence="1">Uncharacterized protein</fullName>
    </submittedName>
</protein>
<proteinExistence type="predicted"/>
<organism evidence="1 2">
    <name type="scientific">Brachionus plicatilis</name>
    <name type="common">Marine rotifer</name>
    <name type="synonym">Brachionus muelleri</name>
    <dbReference type="NCBI Taxonomy" id="10195"/>
    <lineage>
        <taxon>Eukaryota</taxon>
        <taxon>Metazoa</taxon>
        <taxon>Spiralia</taxon>
        <taxon>Gnathifera</taxon>
        <taxon>Rotifera</taxon>
        <taxon>Eurotatoria</taxon>
        <taxon>Monogononta</taxon>
        <taxon>Pseudotrocha</taxon>
        <taxon>Ploima</taxon>
        <taxon>Brachionidae</taxon>
        <taxon>Brachionus</taxon>
    </lineage>
</organism>
<gene>
    <name evidence="1" type="ORF">BpHYR1_047546</name>
</gene>